<feature type="compositionally biased region" description="Basic and acidic residues" evidence="3">
    <location>
        <begin position="418"/>
        <end position="434"/>
    </location>
</feature>
<accession>A0A444UFP7</accession>
<comment type="caution">
    <text evidence="4">The sequence shown here is derived from an EMBL/GenBank/DDBJ whole genome shotgun (WGS) entry which is preliminary data.</text>
</comment>
<feature type="compositionally biased region" description="Basic and acidic residues" evidence="3">
    <location>
        <begin position="193"/>
        <end position="220"/>
    </location>
</feature>
<gene>
    <name evidence="4" type="ORF">EOD39_14550</name>
</gene>
<keyword evidence="5" id="KW-1185">Reference proteome</keyword>
<feature type="compositionally biased region" description="Basic and acidic residues" evidence="3">
    <location>
        <begin position="53"/>
        <end position="73"/>
    </location>
</feature>
<dbReference type="EMBL" id="SCEB01214661">
    <property type="protein sequence ID" value="RXM33994.1"/>
    <property type="molecule type" value="Genomic_DNA"/>
</dbReference>
<feature type="region of interest" description="Disordered" evidence="3">
    <location>
        <begin position="460"/>
        <end position="479"/>
    </location>
</feature>
<feature type="region of interest" description="Disordered" evidence="3">
    <location>
        <begin position="410"/>
        <end position="437"/>
    </location>
</feature>
<sequence>MSFLTSITGQASQETALSAPLKEEAQSLRLADCVRGQAKQVSPSIHEPTPEPSIHEHRQLIPGHSHEYKETTPEQRVSPPCYTDYIETTSEDREPTPNLRETTPEHRDPAYEYKETTPGYIQSSSIERESPTDNKGAYRHYVEPIISYTEADPTNRVPSPEDSEPTDDDREPTLDYTDPTVNYTEGNTNNKEPTPDYRESTPDYREPISHNRESSSDHIESTLDFKMVTPDCKEHTLEYTASTPDYREPTTDYPVAISYNREDTPDYTEAASDEREPTLDYRDPVINYAEGNTNEKEPTPDCRESTPDYREPVSHYNESSPDHIETTPDFKIVTPDYKEYTTGSTASTPDYKEHTSDYTASTPDCKEHTSDYTASTPDYKELTSDYTASSPDYREPAPDYIEAASDDRLDYTDPTINHSEDNTNNRKPTPDYRKSTPYYTEITSEFIDASSDFIEATSDDIKPNINYREPTPDDRESSPDYMETFIEAASNFRESTLDDRDSGPDYIETFVEAFSDYRGSTPDYREATTKDVPSEAEEPIVQEPEEVQDKHEPVVPPRMSGPTIVESLDEHPDKLSKYLDDESLERADDMPDFPPEAVTEEQYTDEHGHVVVKKVTRKIIRRYISPDGTEKEEVIMQGPQQDSLRIEEGDGYSKVVKRTVLKSDSDQTEVTFSEPQAFAGSLSEFQMEPVHGRKVSKVIKTTVVQGERMEKHLGDATLATDLPSAKDDFEQALSYAGGTGKVHLPCLVEQEIVKEDGSVIKRTRMSKASSQKRTVVKDAEGKHVHVEQLEDVPEALQQDDLQHDLHQLLCRFCTDDRKHEAT</sequence>
<feature type="region of interest" description="Disordered" evidence="3">
    <location>
        <begin position="518"/>
        <end position="604"/>
    </location>
</feature>
<feature type="compositionally biased region" description="Polar residues" evidence="3">
    <location>
        <begin position="1"/>
        <end position="16"/>
    </location>
</feature>
<feature type="compositionally biased region" description="Basic and acidic residues" evidence="3">
    <location>
        <begin position="272"/>
        <end position="283"/>
    </location>
</feature>
<evidence type="ECO:0000313" key="5">
    <source>
        <dbReference type="Proteomes" id="UP000289886"/>
    </source>
</evidence>
<dbReference type="PANTHER" id="PTHR24123:SF49">
    <property type="entry name" value="ANKYRIN-2-LIKE ISOFORM X1"/>
    <property type="match status" value="1"/>
</dbReference>
<feature type="compositionally biased region" description="Basic and acidic residues" evidence="3">
    <location>
        <begin position="568"/>
        <end position="589"/>
    </location>
</feature>
<dbReference type="Proteomes" id="UP000289886">
    <property type="component" value="Unassembled WGS sequence"/>
</dbReference>
<feature type="compositionally biased region" description="Acidic residues" evidence="3">
    <location>
        <begin position="161"/>
        <end position="170"/>
    </location>
</feature>
<dbReference type="PANTHER" id="PTHR24123">
    <property type="entry name" value="ANKYRIN REPEAT-CONTAINING"/>
    <property type="match status" value="1"/>
</dbReference>
<proteinExistence type="predicted"/>
<keyword evidence="2" id="KW-0040">ANK repeat</keyword>
<feature type="compositionally biased region" description="Polar residues" evidence="3">
    <location>
        <begin position="179"/>
        <end position="192"/>
    </location>
</feature>
<feature type="compositionally biased region" description="Basic and acidic residues" evidence="3">
    <location>
        <begin position="293"/>
        <end position="313"/>
    </location>
</feature>
<feature type="compositionally biased region" description="Acidic residues" evidence="3">
    <location>
        <begin position="534"/>
        <end position="546"/>
    </location>
</feature>
<evidence type="ECO:0000256" key="1">
    <source>
        <dbReference type="ARBA" id="ARBA00022737"/>
    </source>
</evidence>
<organism evidence="4 5">
    <name type="scientific">Acipenser ruthenus</name>
    <name type="common">Sterlet sturgeon</name>
    <dbReference type="NCBI Taxonomy" id="7906"/>
    <lineage>
        <taxon>Eukaryota</taxon>
        <taxon>Metazoa</taxon>
        <taxon>Chordata</taxon>
        <taxon>Craniata</taxon>
        <taxon>Vertebrata</taxon>
        <taxon>Euteleostomi</taxon>
        <taxon>Actinopterygii</taxon>
        <taxon>Chondrostei</taxon>
        <taxon>Acipenseriformes</taxon>
        <taxon>Acipenseridae</taxon>
        <taxon>Acipenser</taxon>
    </lineage>
</organism>
<feature type="compositionally biased region" description="Basic and acidic residues" evidence="3">
    <location>
        <begin position="102"/>
        <end position="115"/>
    </location>
</feature>
<evidence type="ECO:0000256" key="2">
    <source>
        <dbReference type="ARBA" id="ARBA00023043"/>
    </source>
</evidence>
<evidence type="ECO:0000256" key="3">
    <source>
        <dbReference type="SAM" id="MobiDB-lite"/>
    </source>
</evidence>
<dbReference type="InterPro" id="IPR051165">
    <property type="entry name" value="Multifunctional_ANK_Repeat"/>
</dbReference>
<feature type="compositionally biased region" description="Basic and acidic residues" evidence="3">
    <location>
        <begin position="523"/>
        <end position="533"/>
    </location>
</feature>
<name>A0A444UFP7_ACIRT</name>
<keyword evidence="1" id="KW-0677">Repeat</keyword>
<feature type="region of interest" description="Disordered" evidence="3">
    <location>
        <begin position="36"/>
        <end position="135"/>
    </location>
</feature>
<evidence type="ECO:0000313" key="4">
    <source>
        <dbReference type="EMBL" id="RXM33994.1"/>
    </source>
</evidence>
<dbReference type="AlphaFoldDB" id="A0A444UFP7"/>
<feature type="region of interest" description="Disordered" evidence="3">
    <location>
        <begin position="258"/>
        <end position="398"/>
    </location>
</feature>
<feature type="region of interest" description="Disordered" evidence="3">
    <location>
        <begin position="1"/>
        <end position="20"/>
    </location>
</feature>
<feature type="region of interest" description="Disordered" evidence="3">
    <location>
        <begin position="147"/>
        <end position="220"/>
    </location>
</feature>
<protein>
    <submittedName>
        <fullName evidence="4">Ankyrin-2</fullName>
    </submittedName>
</protein>
<reference evidence="4 5" key="1">
    <citation type="submission" date="2019-01" db="EMBL/GenBank/DDBJ databases">
        <title>Draft Genome and Complete Hox-Cluster Characterization of the Sterlet Sturgeon (Acipenser ruthenus).</title>
        <authorList>
            <person name="Wei Q."/>
        </authorList>
    </citation>
    <scope>NUCLEOTIDE SEQUENCE [LARGE SCALE GENOMIC DNA]</scope>
    <source>
        <strain evidence="4">WHYD16114868_AA</strain>
        <tissue evidence="4">Blood</tissue>
    </source>
</reference>